<comment type="caution">
    <text evidence="3">The sequence shown here is derived from an EMBL/GenBank/DDBJ whole genome shotgun (WGS) entry which is preliminary data.</text>
</comment>
<name>A0ABR7TI75_9BACT</name>
<dbReference type="EMBL" id="JACVFC010000001">
    <property type="protein sequence ID" value="MBC9930218.1"/>
    <property type="molecule type" value="Genomic_DNA"/>
</dbReference>
<gene>
    <name evidence="3" type="ORF">ICL07_07505</name>
</gene>
<dbReference type="InterPro" id="IPR045553">
    <property type="entry name" value="bpX1"/>
</dbReference>
<dbReference type="InterPro" id="IPR045554">
    <property type="entry name" value="bpX0"/>
</dbReference>
<feature type="domain" description="MoxR-vWA-beta-propeller ternary system" evidence="1">
    <location>
        <begin position="27"/>
        <end position="175"/>
    </location>
</feature>
<keyword evidence="4" id="KW-1185">Reference proteome</keyword>
<organism evidence="3 4">
    <name type="scientific">Chitinophaga qingshengii</name>
    <dbReference type="NCBI Taxonomy" id="1569794"/>
    <lineage>
        <taxon>Bacteria</taxon>
        <taxon>Pseudomonadati</taxon>
        <taxon>Bacteroidota</taxon>
        <taxon>Chitinophagia</taxon>
        <taxon>Chitinophagales</taxon>
        <taxon>Chitinophagaceae</taxon>
        <taxon>Chitinophaga</taxon>
    </lineage>
</organism>
<accession>A0ABR7TI75</accession>
<dbReference type="Proteomes" id="UP000659124">
    <property type="component" value="Unassembled WGS sequence"/>
</dbReference>
<evidence type="ECO:0000313" key="3">
    <source>
        <dbReference type="EMBL" id="MBC9930218.1"/>
    </source>
</evidence>
<evidence type="ECO:0000259" key="2">
    <source>
        <dbReference type="Pfam" id="PF19917"/>
    </source>
</evidence>
<proteinExistence type="predicted"/>
<protein>
    <recommendedName>
        <fullName evidence="5">TROVE domain-containing protein</fullName>
    </recommendedName>
</protein>
<sequence length="781" mass="88205">MNTYFQLSGDYCWRWSEEGRVIELHNGFTVCYTEALTGLLQQMNPPGWPPLSTVLFLLCACKNNDTQIALTTWNLREIVQRIYPSSRLPENTAGMLEDACHLLELVHALPLELRQLNQHAHLITTLFEGFTPHIDSQQATAALEQFTPGYHYNANAVSTLEWDLSWLSRAGKKYTALPELVQALTAGTTRHLSPLPADLPLPDASDLLTQLERHEKTIGISRLARRIMAAIHVPMHTYNSGERLLGGFSDLANKGNYDRLLISELAQDDLLLTARLANQEALYLRREEVPLNRKKKVIILLDITLKMWGIPRIFGMAAALACRLQQANDTDVTAWALGEANVYPINLDTPDTMEHALSFLDNGLHIVPALTFLLEKRQEDTEYYLITGEKPATHPDLQAILAAHPPKVDFLLTVDREGAFHCYHYSGGRKKQISQAQFDLEEITHPGIPASEKKKDTTAPLSAIRMEDPVPVRLPVTNMRNKPGYHFYWSNDIVSITRDGRVECRSRNRTDARGGLECCRYVEQGVYELMVHDQHSFSLLVNTNMYPTLILYHFTQEGNTFSYKRIVTDAPAKSYVIETSRSLFCLYPTYMAVDGITGAYVDNDIISFATADYQQGQKEAILKSMFKELSRHVFALSTVSKIFITREGELIIQGRKLYIETSSKGATNLLIAEANHHTPDRVPVNKMVAPLPGNPLIRQTRFTWADGSYIVSDTRGFLFLRSSDESIPDIVIVMALSAPTAAWTNGHFTGNPYFQLNPDDTIVRVAEFYNQYILRFIAQLR</sequence>
<reference evidence="3 4" key="1">
    <citation type="submission" date="2020-09" db="EMBL/GenBank/DDBJ databases">
        <title>Genome sequences of type strains of Chitinophaga qingshengii and Chitinophaga varians.</title>
        <authorList>
            <person name="Kittiwongwattana C."/>
        </authorList>
    </citation>
    <scope>NUCLEOTIDE SEQUENCE [LARGE SCALE GENOMIC DNA]</scope>
    <source>
        <strain evidence="3 4">JCM 30026</strain>
    </source>
</reference>
<evidence type="ECO:0008006" key="5">
    <source>
        <dbReference type="Google" id="ProtNLM"/>
    </source>
</evidence>
<evidence type="ECO:0000313" key="4">
    <source>
        <dbReference type="Proteomes" id="UP000659124"/>
    </source>
</evidence>
<dbReference type="RefSeq" id="WP_188087301.1">
    <property type="nucleotide sequence ID" value="NZ_JACVFC010000001.1"/>
</dbReference>
<feature type="domain" description="MoxR-vWA-beta-propeller ternary system" evidence="2">
    <location>
        <begin position="700"/>
        <end position="780"/>
    </location>
</feature>
<dbReference type="Pfam" id="PF19917">
    <property type="entry name" value="bpX1"/>
    <property type="match status" value="1"/>
</dbReference>
<evidence type="ECO:0000259" key="1">
    <source>
        <dbReference type="Pfam" id="PF19915"/>
    </source>
</evidence>
<dbReference type="Pfam" id="PF19915">
    <property type="entry name" value="bpX0"/>
    <property type="match status" value="1"/>
</dbReference>